<dbReference type="Pfam" id="PF00155">
    <property type="entry name" value="Aminotran_1_2"/>
    <property type="match status" value="1"/>
</dbReference>
<dbReference type="GO" id="GO:0006520">
    <property type="term" value="P:amino acid metabolic process"/>
    <property type="evidence" value="ECO:0007669"/>
    <property type="project" value="InterPro"/>
</dbReference>
<evidence type="ECO:0000256" key="5">
    <source>
        <dbReference type="ARBA" id="ARBA00022898"/>
    </source>
</evidence>
<evidence type="ECO:0000256" key="3">
    <source>
        <dbReference type="ARBA" id="ARBA00022576"/>
    </source>
</evidence>
<evidence type="ECO:0000256" key="2">
    <source>
        <dbReference type="ARBA" id="ARBA00007441"/>
    </source>
</evidence>
<dbReference type="InterPro" id="IPR050596">
    <property type="entry name" value="AspAT/PAT-like"/>
</dbReference>
<sequence>MKNNDFQITNKAMIIPPFIAMDVMEKAQQLEKDGRDIIHLEVGEPDFETPSAIKDAAIKAIQNGDTHYTNSLGKLEFREEIAHYYQRKYQVKVSPEQIIITSGSSPAMYLIFAAVLDPGDEVILSDPHYACYPKMIQFLGGKPVFVPINEGEGFKYNLNTIKKYITSKTKLIMVNSPANPTGIVFSKEDLQAIADLGYYILSDEIYHGLVYKGEEHSMLEFTDHTFILDGFSKRYAMTGWRLGYLIAPEKYIRPLQKIQQNFFICANSFIQIAGITALRECDDEIKKMAEIYNQRRIYLLKRLQEIGIATKAEPTGAFYALANIKKYTDNSFQMAFDLLEKAKVAVTPGIDFGKNAEGYLRISYATSLENIKEGMNRLERYFYLLRK</sequence>
<evidence type="ECO:0000259" key="7">
    <source>
        <dbReference type="Pfam" id="PF00155"/>
    </source>
</evidence>
<comment type="cofactor">
    <cofactor evidence="1 6">
        <name>pyridoxal 5'-phosphate</name>
        <dbReference type="ChEBI" id="CHEBI:597326"/>
    </cofactor>
</comment>
<dbReference type="PROSITE" id="PS00105">
    <property type="entry name" value="AA_TRANSFER_CLASS_1"/>
    <property type="match status" value="1"/>
</dbReference>
<keyword evidence="5" id="KW-0663">Pyridoxal phosphate</keyword>
<dbReference type="InterPro" id="IPR004839">
    <property type="entry name" value="Aminotransferase_I/II_large"/>
</dbReference>
<keyword evidence="3 6" id="KW-0032">Aminotransferase</keyword>
<comment type="caution">
    <text evidence="8">The sequence shown here is derived from an EMBL/GenBank/DDBJ whole genome shotgun (WGS) entry which is preliminary data.</text>
</comment>
<dbReference type="CDD" id="cd00609">
    <property type="entry name" value="AAT_like"/>
    <property type="match status" value="1"/>
</dbReference>
<protein>
    <recommendedName>
        <fullName evidence="6">Aminotransferase</fullName>
        <ecNumber evidence="6">2.6.1.-</ecNumber>
    </recommendedName>
</protein>
<evidence type="ECO:0000256" key="4">
    <source>
        <dbReference type="ARBA" id="ARBA00022679"/>
    </source>
</evidence>
<dbReference type="Proteomes" id="UP000053467">
    <property type="component" value="Unassembled WGS sequence"/>
</dbReference>
<feature type="domain" description="Aminotransferase class I/classII large" evidence="7">
    <location>
        <begin position="36"/>
        <end position="378"/>
    </location>
</feature>
<evidence type="ECO:0000256" key="1">
    <source>
        <dbReference type="ARBA" id="ARBA00001933"/>
    </source>
</evidence>
<dbReference type="InterPro" id="IPR004838">
    <property type="entry name" value="NHTrfase_class1_PyrdxlP-BS"/>
</dbReference>
<dbReference type="EMBL" id="LGGX01000034">
    <property type="protein sequence ID" value="KUK85955.1"/>
    <property type="molecule type" value="Genomic_DNA"/>
</dbReference>
<comment type="similarity">
    <text evidence="2 6">Belongs to the class-I pyridoxal-phosphate-dependent aminotransferase family.</text>
</comment>
<evidence type="ECO:0000313" key="9">
    <source>
        <dbReference type="Proteomes" id="UP000053467"/>
    </source>
</evidence>
<organism evidence="8 9">
    <name type="scientific">candidate division TA06 bacterium 34_109</name>
    <dbReference type="NCBI Taxonomy" id="1635277"/>
    <lineage>
        <taxon>Bacteria</taxon>
        <taxon>Bacteria division TA06</taxon>
    </lineage>
</organism>
<dbReference type="InterPro" id="IPR015422">
    <property type="entry name" value="PyrdxlP-dep_Trfase_small"/>
</dbReference>
<dbReference type="GO" id="GO:0008483">
    <property type="term" value="F:transaminase activity"/>
    <property type="evidence" value="ECO:0007669"/>
    <property type="project" value="UniProtKB-KW"/>
</dbReference>
<dbReference type="InterPro" id="IPR015424">
    <property type="entry name" value="PyrdxlP-dep_Trfase"/>
</dbReference>
<dbReference type="Gene3D" id="3.90.1150.10">
    <property type="entry name" value="Aspartate Aminotransferase, domain 1"/>
    <property type="match status" value="1"/>
</dbReference>
<evidence type="ECO:0000313" key="8">
    <source>
        <dbReference type="EMBL" id="KUK85955.1"/>
    </source>
</evidence>
<gene>
    <name evidence="8" type="ORF">XE03_1796</name>
</gene>
<dbReference type="InterPro" id="IPR015421">
    <property type="entry name" value="PyrdxlP-dep_Trfase_major"/>
</dbReference>
<dbReference type="AlphaFoldDB" id="A0A101HZQ8"/>
<evidence type="ECO:0000256" key="6">
    <source>
        <dbReference type="RuleBase" id="RU000481"/>
    </source>
</evidence>
<dbReference type="SUPFAM" id="SSF53383">
    <property type="entry name" value="PLP-dependent transferases"/>
    <property type="match status" value="1"/>
</dbReference>
<dbReference type="PANTHER" id="PTHR46383:SF2">
    <property type="entry name" value="AMINOTRANSFERASE"/>
    <property type="match status" value="1"/>
</dbReference>
<reference evidence="9" key="1">
    <citation type="journal article" date="2015" name="MBio">
        <title>Genome-Resolved Metagenomic Analysis Reveals Roles for Candidate Phyla and Other Microbial Community Members in Biogeochemical Transformations in Oil Reservoirs.</title>
        <authorList>
            <person name="Hu P."/>
            <person name="Tom L."/>
            <person name="Singh A."/>
            <person name="Thomas B.C."/>
            <person name="Baker B.J."/>
            <person name="Piceno Y.M."/>
            <person name="Andersen G.L."/>
            <person name="Banfield J.F."/>
        </authorList>
    </citation>
    <scope>NUCLEOTIDE SEQUENCE [LARGE SCALE GENOMIC DNA]</scope>
</reference>
<dbReference type="Gene3D" id="3.40.640.10">
    <property type="entry name" value="Type I PLP-dependent aspartate aminotransferase-like (Major domain)"/>
    <property type="match status" value="1"/>
</dbReference>
<dbReference type="EC" id="2.6.1.-" evidence="6"/>
<dbReference type="PATRIC" id="fig|1635277.3.peg.1602"/>
<name>A0A101HZQ8_UNCT6</name>
<dbReference type="FunFam" id="3.40.640.10:FF:000033">
    <property type="entry name" value="Aspartate aminotransferase"/>
    <property type="match status" value="1"/>
</dbReference>
<dbReference type="PANTHER" id="PTHR46383">
    <property type="entry name" value="ASPARTATE AMINOTRANSFERASE"/>
    <property type="match status" value="1"/>
</dbReference>
<keyword evidence="4 6" id="KW-0808">Transferase</keyword>
<accession>A0A101HZQ8</accession>
<dbReference type="GO" id="GO:0030170">
    <property type="term" value="F:pyridoxal phosphate binding"/>
    <property type="evidence" value="ECO:0007669"/>
    <property type="project" value="InterPro"/>
</dbReference>
<proteinExistence type="inferred from homology"/>